<dbReference type="STRING" id="314260.PB2503_10009"/>
<name>E0TEW1_PARBH</name>
<accession>E0TEW1</accession>
<evidence type="ECO:0000313" key="3">
    <source>
        <dbReference type="Proteomes" id="UP000001302"/>
    </source>
</evidence>
<protein>
    <submittedName>
        <fullName evidence="2">Uncharacterized protein</fullName>
    </submittedName>
</protein>
<evidence type="ECO:0000313" key="2">
    <source>
        <dbReference type="EMBL" id="ADM10054.1"/>
    </source>
</evidence>
<evidence type="ECO:0000256" key="1">
    <source>
        <dbReference type="SAM" id="MobiDB-lite"/>
    </source>
</evidence>
<reference evidence="2 3" key="2">
    <citation type="journal article" date="2011" name="J. Bacteriol.">
        <title>Complete genome sequence of strain HTCC2503T of Parvularcula bermudensis, the type species of the order "Parvularculales" in the class Alphaproteobacteria.</title>
        <authorList>
            <person name="Oh H.M."/>
            <person name="Kang I."/>
            <person name="Vergin K.L."/>
            <person name="Kang D."/>
            <person name="Rhee K.H."/>
            <person name="Giovannoni S.J."/>
            <person name="Cho J.C."/>
        </authorList>
    </citation>
    <scope>NUCLEOTIDE SEQUENCE [LARGE SCALE GENOMIC DNA]</scope>
    <source>
        <strain evidence="3">ATCC BAA-594 / HTCC2503 / KCTC 12087</strain>
    </source>
</reference>
<sequence length="438" mass="46268">MARALTYLDFANELVTVLIVVKTAILDTPTFGTGPHRLLNGLGPSALSRVSTALAGLFDRQILPATLFQGERAEPSGADLTADLNDLAKALGEAGLSRDPELCDQYSGDPAPLTLILQLEGLPPARLAVLTPSSDEAAAEAVSEAAAMGFILDGGTRPIALKPPPPAPPPAPPRTPRGGPLRLEVNAMANWDDLAALAPAHAAYIASLAPCFSSPLEAARQGAVGAVAIAEAFDRPWRFSFSLPPRSSGISERTWLFADAQQAAETARRVATTYQPFLVETFPLIDGSVLAAAGMSRKATRFEETPRKGAALRLVATGPAVVRRPLLLSASWGIEKDGGVCHWRAPLEGRRHLGALAVASGCARVEREGDNRLPTPAEALFCPRVLAIKGAISEREVLWYPRDLDRSVAELCEVMGLPPSVDTQGREARRAQSARAAG</sequence>
<keyword evidence="3" id="KW-1185">Reference proteome</keyword>
<dbReference type="EMBL" id="CP002156">
    <property type="protein sequence ID" value="ADM10054.1"/>
    <property type="molecule type" value="Genomic_DNA"/>
</dbReference>
<gene>
    <name evidence="2" type="ordered locus">PB2503_10009</name>
</gene>
<feature type="region of interest" description="Disordered" evidence="1">
    <location>
        <begin position="158"/>
        <end position="179"/>
    </location>
</feature>
<dbReference type="KEGG" id="pbr:PB2503_10009"/>
<organism evidence="2 3">
    <name type="scientific">Parvularcula bermudensis (strain ATCC BAA-594 / HTCC2503 / KCTC 12087)</name>
    <dbReference type="NCBI Taxonomy" id="314260"/>
    <lineage>
        <taxon>Bacteria</taxon>
        <taxon>Pseudomonadati</taxon>
        <taxon>Pseudomonadota</taxon>
        <taxon>Alphaproteobacteria</taxon>
        <taxon>Parvularculales</taxon>
        <taxon>Parvularculaceae</taxon>
        <taxon>Parvularcula</taxon>
    </lineage>
</organism>
<dbReference type="RefSeq" id="WP_013301028.1">
    <property type="nucleotide sequence ID" value="NC_014414.1"/>
</dbReference>
<proteinExistence type="predicted"/>
<dbReference type="AlphaFoldDB" id="E0TEW1"/>
<dbReference type="Proteomes" id="UP000001302">
    <property type="component" value="Chromosome"/>
</dbReference>
<dbReference type="HOGENOM" id="CLU_625355_0_0_5"/>
<reference evidence="3" key="1">
    <citation type="submission" date="2010-08" db="EMBL/GenBank/DDBJ databases">
        <title>Genome sequence of Parvularcula bermudensis HTCC2503.</title>
        <authorList>
            <person name="Kang D.-M."/>
            <person name="Oh H.-M."/>
            <person name="Cho J.-C."/>
        </authorList>
    </citation>
    <scope>NUCLEOTIDE SEQUENCE [LARGE SCALE GENOMIC DNA]</scope>
    <source>
        <strain evidence="3">ATCC BAA-594 / HTCC2503 / KCTC 12087</strain>
    </source>
</reference>
<dbReference type="OrthoDB" id="9927853at2"/>
<feature type="compositionally biased region" description="Pro residues" evidence="1">
    <location>
        <begin position="161"/>
        <end position="175"/>
    </location>
</feature>